<feature type="domain" description="Prokaryotic STING" evidence="5">
    <location>
        <begin position="80"/>
        <end position="212"/>
    </location>
</feature>
<dbReference type="GO" id="GO:0000166">
    <property type="term" value="F:nucleotide binding"/>
    <property type="evidence" value="ECO:0007669"/>
    <property type="project" value="UniProtKB-KW"/>
</dbReference>
<comment type="similarity">
    <text evidence="3">In the C-terminal section; belongs to the bacterial STING family.</text>
</comment>
<evidence type="ECO:0000256" key="3">
    <source>
        <dbReference type="ARBA" id="ARBA00034315"/>
    </source>
</evidence>
<evidence type="ECO:0000313" key="6">
    <source>
        <dbReference type="EMBL" id="RBN51407.1"/>
    </source>
</evidence>
<dbReference type="InterPro" id="IPR046876">
    <property type="entry name" value="Prok_STING"/>
</dbReference>
<gene>
    <name evidence="6" type="ORF">DR980_03010</name>
</gene>
<keyword evidence="4" id="KW-0472">Membrane</keyword>
<evidence type="ECO:0000256" key="2">
    <source>
        <dbReference type="ARBA" id="ARBA00023118"/>
    </source>
</evidence>
<sequence>MKKLQNYILELAISHIKIFTYFSYILNFLTATIILFWLLKKSIPNLEHIDLEALVTIVSFLAVTLNQLNRKLFEKTEYSPADVLALGYVNNFLVPVITQLKEDGIKKPSLCIYKPYKINELEGSNIDAIKAELRNKEYSLVEVKLNLKQARARDILTIQKNDSNQIYFDFPNTLLSLISYIDYKAESKANTSTDKIKTELGVNLIFEFYKKIEELAKEKRIHKNIKFCTADLKQF</sequence>
<reference evidence="6 7" key="1">
    <citation type="submission" date="2018-07" db="EMBL/GenBank/DDBJ databases">
        <title>Complete genome sequence of Flavobacterium psychrolimnae LMG 22018.</title>
        <authorList>
            <person name="Kim D.-U."/>
        </authorList>
    </citation>
    <scope>NUCLEOTIDE SEQUENCE [LARGE SCALE GENOMIC DNA]</scope>
    <source>
        <strain evidence="6 7">LMG 22018</strain>
    </source>
</reference>
<evidence type="ECO:0000313" key="7">
    <source>
        <dbReference type="Proteomes" id="UP000253676"/>
    </source>
</evidence>
<comment type="caution">
    <text evidence="6">The sequence shown here is derived from an EMBL/GenBank/DDBJ whole genome shotgun (WGS) entry which is preliminary data.</text>
</comment>
<keyword evidence="7" id="KW-1185">Reference proteome</keyword>
<dbReference type="OrthoDB" id="1339128at2"/>
<dbReference type="RefSeq" id="WP_113633786.1">
    <property type="nucleotide sequence ID" value="NZ_QNUX01000002.1"/>
</dbReference>
<keyword evidence="2" id="KW-0051">Antiviral defense</keyword>
<keyword evidence="4" id="KW-1133">Transmembrane helix</keyword>
<evidence type="ECO:0000256" key="4">
    <source>
        <dbReference type="SAM" id="Phobius"/>
    </source>
</evidence>
<protein>
    <recommendedName>
        <fullName evidence="5">Prokaryotic STING domain-containing protein</fullName>
    </recommendedName>
</protein>
<name>A0A366B5G7_9FLAO</name>
<keyword evidence="4" id="KW-0812">Transmembrane</keyword>
<feature type="transmembrane region" description="Helical" evidence="4">
    <location>
        <begin position="21"/>
        <end position="39"/>
    </location>
</feature>
<dbReference type="Pfam" id="PF20300">
    <property type="entry name" value="prok_STING"/>
    <property type="match status" value="1"/>
</dbReference>
<keyword evidence="1" id="KW-0547">Nucleotide-binding</keyword>
<dbReference type="EMBL" id="QNUX01000002">
    <property type="protein sequence ID" value="RBN51407.1"/>
    <property type="molecule type" value="Genomic_DNA"/>
</dbReference>
<organism evidence="6 7">
    <name type="scientific">Flavobacterium psychrolimnae</name>
    <dbReference type="NCBI Taxonomy" id="249351"/>
    <lineage>
        <taxon>Bacteria</taxon>
        <taxon>Pseudomonadati</taxon>
        <taxon>Bacteroidota</taxon>
        <taxon>Flavobacteriia</taxon>
        <taxon>Flavobacteriales</taxon>
        <taxon>Flavobacteriaceae</taxon>
        <taxon>Flavobacterium</taxon>
    </lineage>
</organism>
<dbReference type="GO" id="GO:0051607">
    <property type="term" value="P:defense response to virus"/>
    <property type="evidence" value="ECO:0007669"/>
    <property type="project" value="UniProtKB-KW"/>
</dbReference>
<dbReference type="Proteomes" id="UP000253676">
    <property type="component" value="Unassembled WGS sequence"/>
</dbReference>
<proteinExistence type="inferred from homology"/>
<evidence type="ECO:0000259" key="5">
    <source>
        <dbReference type="Pfam" id="PF20300"/>
    </source>
</evidence>
<accession>A0A366B5G7</accession>
<dbReference type="AlphaFoldDB" id="A0A366B5G7"/>
<evidence type="ECO:0000256" key="1">
    <source>
        <dbReference type="ARBA" id="ARBA00022741"/>
    </source>
</evidence>